<dbReference type="PROSITE" id="PS01129">
    <property type="entry name" value="PSI_RLU"/>
    <property type="match status" value="1"/>
</dbReference>
<evidence type="ECO:0000256" key="3">
    <source>
        <dbReference type="ARBA" id="ARBA00022664"/>
    </source>
</evidence>
<reference evidence="10" key="1">
    <citation type="submission" date="2023-01" db="EMBL/GenBank/DDBJ databases">
        <title>Genome assembly of the deep-sea coral Lophelia pertusa.</title>
        <authorList>
            <person name="Herrera S."/>
            <person name="Cordes E."/>
        </authorList>
    </citation>
    <scope>NUCLEOTIDE SEQUENCE</scope>
    <source>
        <strain evidence="10">USNM1676648</strain>
        <tissue evidence="10">Polyp</tissue>
    </source>
</reference>
<dbReference type="InterPro" id="IPR020103">
    <property type="entry name" value="PsdUridine_synth_cat_dom_sf"/>
</dbReference>
<feature type="compositionally biased region" description="Basic residues" evidence="8">
    <location>
        <begin position="15"/>
        <end position="31"/>
    </location>
</feature>
<evidence type="ECO:0000256" key="2">
    <source>
        <dbReference type="ARBA" id="ARBA00022553"/>
    </source>
</evidence>
<dbReference type="EMBL" id="MU826350">
    <property type="protein sequence ID" value="KAJ7381447.1"/>
    <property type="molecule type" value="Genomic_DNA"/>
</dbReference>
<dbReference type="GO" id="GO:0006397">
    <property type="term" value="P:mRNA processing"/>
    <property type="evidence" value="ECO:0007669"/>
    <property type="project" value="UniProtKB-KW"/>
</dbReference>
<evidence type="ECO:0000259" key="9">
    <source>
        <dbReference type="Pfam" id="PF00849"/>
    </source>
</evidence>
<dbReference type="AlphaFoldDB" id="A0A9X0CZA1"/>
<dbReference type="SUPFAM" id="SSF55120">
    <property type="entry name" value="Pseudouridine synthase"/>
    <property type="match status" value="1"/>
</dbReference>
<dbReference type="NCBIfam" id="TIGR00005">
    <property type="entry name" value="rluA_subfam"/>
    <property type="match status" value="1"/>
</dbReference>
<feature type="active site" evidence="6">
    <location>
        <position position="192"/>
    </location>
</feature>
<dbReference type="GO" id="GO:0003723">
    <property type="term" value="F:RNA binding"/>
    <property type="evidence" value="ECO:0007669"/>
    <property type="project" value="InterPro"/>
</dbReference>
<dbReference type="Pfam" id="PF00849">
    <property type="entry name" value="PseudoU_synth_2"/>
    <property type="match status" value="1"/>
</dbReference>
<evidence type="ECO:0000313" key="10">
    <source>
        <dbReference type="EMBL" id="KAJ7381447.1"/>
    </source>
</evidence>
<dbReference type="FunFam" id="3.30.2350.10:FF:000010">
    <property type="entry name" value="RNA pseudouridine synthase domain-containing 2"/>
    <property type="match status" value="1"/>
</dbReference>
<dbReference type="PANTHER" id="PTHR21600">
    <property type="entry name" value="MITOCHONDRIAL RNA PSEUDOURIDINE SYNTHASE"/>
    <property type="match status" value="1"/>
</dbReference>
<dbReference type="OrthoDB" id="424794at2759"/>
<comment type="similarity">
    <text evidence="1 7">Belongs to the pseudouridine synthase RluA family.</text>
</comment>
<feature type="region of interest" description="Disordered" evidence="8">
    <location>
        <begin position="367"/>
        <end position="400"/>
    </location>
</feature>
<dbReference type="Proteomes" id="UP001163046">
    <property type="component" value="Unassembled WGS sequence"/>
</dbReference>
<feature type="compositionally biased region" description="Polar residues" evidence="8">
    <location>
        <begin position="387"/>
        <end position="400"/>
    </location>
</feature>
<evidence type="ECO:0000256" key="1">
    <source>
        <dbReference type="ARBA" id="ARBA00010876"/>
    </source>
</evidence>
<protein>
    <recommendedName>
        <fullName evidence="7">Pseudouridine synthase</fullName>
        <ecNumber evidence="7">5.4.99.-</ecNumber>
    </recommendedName>
</protein>
<dbReference type="GO" id="GO:0009982">
    <property type="term" value="F:pseudouridine synthase activity"/>
    <property type="evidence" value="ECO:0007669"/>
    <property type="project" value="InterPro"/>
</dbReference>
<dbReference type="InterPro" id="IPR006145">
    <property type="entry name" value="PsdUridine_synth_RsuA/RluA"/>
</dbReference>
<sequence length="475" mass="54212">MADEEEANLVESKRERKRKAKIESRKQHKKTSKVENIKNPGFDQELLKETTCYMRNGLRCVHPYYFIFTTYCKGRWVGRSLIDVFKEEFQSETKEYYEKAITAGKITVNGGLTSQNAFLRDNDVICNKVHRHEPPVTGSPLQIIELTDEVVVLNKSSSIPVHPCGRYRHNTIVFLLGKEHGLTNLFTIHRIDRLTSGILMFARTLSKAQELQRQVRNREIEKEYVCKIQGEFPSEKVDCEEPIVIVSHKIGVCRVSRDGKPCKTAFTRISYNGKSSIVKCVPYTGRMHQIRVHLQWLGYPIINDPIYNHESWGPHRGQGGVSDQLVHKVITELAKSSTTMNRENTHFTEAHVTTHQYAQTTACSTSDQTESHCSRSSKAESLDPECNNCSENGDSQSCTDTNHSTFGQYYDKDCSECHIVRRDPTPDELTMCLHALSYKGPNWEFRTELPNWAIIEEEDEATSPSITGQISSVED</sequence>
<feature type="region of interest" description="Disordered" evidence="8">
    <location>
        <begin position="1"/>
        <end position="33"/>
    </location>
</feature>
<dbReference type="InterPro" id="IPR006225">
    <property type="entry name" value="PsdUridine_synth_RluC/D"/>
</dbReference>
<dbReference type="Gene3D" id="3.30.2350.10">
    <property type="entry name" value="Pseudouridine synthase"/>
    <property type="match status" value="1"/>
</dbReference>
<evidence type="ECO:0000313" key="11">
    <source>
        <dbReference type="Proteomes" id="UP001163046"/>
    </source>
</evidence>
<feature type="compositionally biased region" description="Basic and acidic residues" evidence="8">
    <location>
        <begin position="369"/>
        <end position="381"/>
    </location>
</feature>
<dbReference type="InterPro" id="IPR050188">
    <property type="entry name" value="RluA_PseudoU_synthase"/>
</dbReference>
<feature type="domain" description="Pseudouridine synthase RsuA/RluA-like" evidence="9">
    <location>
        <begin position="150"/>
        <end position="295"/>
    </location>
</feature>
<proteinExistence type="inferred from homology"/>
<comment type="function">
    <text evidence="5">Pseudouridine synthase that catalyzes pseudouridylation of mRNAs.</text>
</comment>
<keyword evidence="11" id="KW-1185">Reference proteome</keyword>
<organism evidence="10 11">
    <name type="scientific">Desmophyllum pertusum</name>
    <dbReference type="NCBI Taxonomy" id="174260"/>
    <lineage>
        <taxon>Eukaryota</taxon>
        <taxon>Metazoa</taxon>
        <taxon>Cnidaria</taxon>
        <taxon>Anthozoa</taxon>
        <taxon>Hexacorallia</taxon>
        <taxon>Scleractinia</taxon>
        <taxon>Caryophylliina</taxon>
        <taxon>Caryophylliidae</taxon>
        <taxon>Desmophyllum</taxon>
    </lineage>
</organism>
<comment type="function">
    <text evidence="7">Responsible for synthesis of pseudouridine from uracil.</text>
</comment>
<gene>
    <name evidence="10" type="primary">RPUSD2</name>
    <name evidence="10" type="ORF">OS493_001584</name>
</gene>
<dbReference type="InterPro" id="IPR006224">
    <property type="entry name" value="PsdUridine_synth_RluA-like_CS"/>
</dbReference>
<evidence type="ECO:0000256" key="6">
    <source>
        <dbReference type="PIRSR" id="PIRSR606225-1"/>
    </source>
</evidence>
<evidence type="ECO:0000256" key="4">
    <source>
        <dbReference type="ARBA" id="ARBA00023235"/>
    </source>
</evidence>
<name>A0A9X0CZA1_9CNID</name>
<dbReference type="PANTHER" id="PTHR21600:SF40">
    <property type="entry name" value="PSEUDOURIDYLATE SYNTHASE RPUSD2"/>
    <property type="match status" value="1"/>
</dbReference>
<evidence type="ECO:0000256" key="5">
    <source>
        <dbReference type="ARBA" id="ARBA00057241"/>
    </source>
</evidence>
<keyword evidence="2" id="KW-0597">Phosphoprotein</keyword>
<keyword evidence="3" id="KW-0507">mRNA processing</keyword>
<dbReference type="EC" id="5.4.99.-" evidence="7"/>
<accession>A0A9X0CZA1</accession>
<comment type="caution">
    <text evidence="10">The sequence shown here is derived from an EMBL/GenBank/DDBJ whole genome shotgun (WGS) entry which is preliminary data.</text>
</comment>
<dbReference type="GO" id="GO:0000455">
    <property type="term" value="P:enzyme-directed rRNA pseudouridine synthesis"/>
    <property type="evidence" value="ECO:0007669"/>
    <property type="project" value="TreeGrafter"/>
</dbReference>
<keyword evidence="4 7" id="KW-0413">Isomerase</keyword>
<evidence type="ECO:0000256" key="7">
    <source>
        <dbReference type="RuleBase" id="RU362028"/>
    </source>
</evidence>
<comment type="catalytic activity">
    <reaction evidence="7">
        <text>a uridine in RNA = a pseudouridine in RNA</text>
        <dbReference type="Rhea" id="RHEA:48348"/>
        <dbReference type="Rhea" id="RHEA-COMP:12068"/>
        <dbReference type="Rhea" id="RHEA-COMP:12069"/>
        <dbReference type="ChEBI" id="CHEBI:65314"/>
        <dbReference type="ChEBI" id="CHEBI:65315"/>
    </reaction>
</comment>
<dbReference type="CDD" id="cd02557">
    <property type="entry name" value="PseudoU_synth_ScRIB2"/>
    <property type="match status" value="1"/>
</dbReference>
<evidence type="ECO:0000256" key="8">
    <source>
        <dbReference type="SAM" id="MobiDB-lite"/>
    </source>
</evidence>